<organism evidence="3 4">
    <name type="scientific">Streptomyces gardneri</name>
    <dbReference type="NCBI Taxonomy" id="66892"/>
    <lineage>
        <taxon>Bacteria</taxon>
        <taxon>Bacillati</taxon>
        <taxon>Actinomycetota</taxon>
        <taxon>Actinomycetes</taxon>
        <taxon>Kitasatosporales</taxon>
        <taxon>Streptomycetaceae</taxon>
        <taxon>Streptomyces</taxon>
    </lineage>
</organism>
<proteinExistence type="predicted"/>
<dbReference type="RefSeq" id="WP_392249938.1">
    <property type="nucleotide sequence ID" value="NZ_JBICAA010000018.1"/>
</dbReference>
<keyword evidence="1" id="KW-0175">Coiled coil</keyword>
<evidence type="ECO:0000259" key="2">
    <source>
        <dbReference type="PROSITE" id="PS50943"/>
    </source>
</evidence>
<dbReference type="Pfam" id="PF01381">
    <property type="entry name" value="HTH_3"/>
    <property type="match status" value="1"/>
</dbReference>
<dbReference type="CDD" id="cd00093">
    <property type="entry name" value="HTH_XRE"/>
    <property type="match status" value="1"/>
</dbReference>
<sequence length="426" mass="45972">MIGFRPGTEVTLMADPFALLLLQLRKKAGRSQEQQADAVNAVSGRVTVTRREISRYEHSETIPTNHTLGHIAVACGVPYEELLREAKAARTRRAQARRRVEQDEEDMKRRTVLEGAVVGVCTAAAEPWGRLAAALQRGTKVDKPSASALIDRAADLHIQELGLSARLLQHKVESHLDAITAVLPRAGEHERALTIAAGETAALAGWVAWDLGEHPKANAYYKVASECASSAGHPPLRALALTYASYGGNAPQRKLGLLRQAAQDVRGRGNAAAAAWIHGRYAEEAALLDNATDALQALDRARFAYDFADHTSEQAWVRFMTPYRMDSLTLSVYSQLRRSELAVTANDAIARLGNGLPDGGVVVLGDLAVALLRGGNVDQGLDVTRKFATAAHAKPNTMGKERARAIASLLPVGERDLAHHLRQLAA</sequence>
<gene>
    <name evidence="3" type="ORF">SGA01_57560</name>
</gene>
<dbReference type="AlphaFoldDB" id="A0A4Y3RQG2"/>
<dbReference type="Gene3D" id="1.10.260.40">
    <property type="entry name" value="lambda repressor-like DNA-binding domains"/>
    <property type="match status" value="1"/>
</dbReference>
<dbReference type="Proteomes" id="UP000315226">
    <property type="component" value="Unassembled WGS sequence"/>
</dbReference>
<evidence type="ECO:0000313" key="4">
    <source>
        <dbReference type="Proteomes" id="UP000315226"/>
    </source>
</evidence>
<evidence type="ECO:0000256" key="1">
    <source>
        <dbReference type="SAM" id="Coils"/>
    </source>
</evidence>
<protein>
    <recommendedName>
        <fullName evidence="2">HTH cro/C1-type domain-containing protein</fullName>
    </recommendedName>
</protein>
<dbReference type="PROSITE" id="PS50943">
    <property type="entry name" value="HTH_CROC1"/>
    <property type="match status" value="1"/>
</dbReference>
<dbReference type="SUPFAM" id="SSF47413">
    <property type="entry name" value="lambda repressor-like DNA-binding domains"/>
    <property type="match status" value="1"/>
</dbReference>
<dbReference type="EMBL" id="BJMN01000039">
    <property type="protein sequence ID" value="GEB60151.1"/>
    <property type="molecule type" value="Genomic_DNA"/>
</dbReference>
<dbReference type="InterPro" id="IPR010982">
    <property type="entry name" value="Lambda_DNA-bd_dom_sf"/>
</dbReference>
<name>A0A4Y3RQG2_9ACTN</name>
<dbReference type="InterPro" id="IPR001387">
    <property type="entry name" value="Cro/C1-type_HTH"/>
</dbReference>
<dbReference type="SMART" id="SM00530">
    <property type="entry name" value="HTH_XRE"/>
    <property type="match status" value="1"/>
</dbReference>
<dbReference type="GO" id="GO:0003677">
    <property type="term" value="F:DNA binding"/>
    <property type="evidence" value="ECO:0007669"/>
    <property type="project" value="InterPro"/>
</dbReference>
<reference evidence="3 4" key="1">
    <citation type="submission" date="2019-06" db="EMBL/GenBank/DDBJ databases">
        <title>Whole genome shotgun sequence of Streptomyces gardneri NBRC 12865.</title>
        <authorList>
            <person name="Hosoyama A."/>
            <person name="Uohara A."/>
            <person name="Ohji S."/>
            <person name="Ichikawa N."/>
        </authorList>
    </citation>
    <scope>NUCLEOTIDE SEQUENCE [LARGE SCALE GENOMIC DNA]</scope>
    <source>
        <strain evidence="3 4">NBRC 12865</strain>
    </source>
</reference>
<feature type="domain" description="HTH cro/C1-type" evidence="2">
    <location>
        <begin position="21"/>
        <end position="82"/>
    </location>
</feature>
<comment type="caution">
    <text evidence="3">The sequence shown here is derived from an EMBL/GenBank/DDBJ whole genome shotgun (WGS) entry which is preliminary data.</text>
</comment>
<feature type="coiled-coil region" evidence="1">
    <location>
        <begin position="79"/>
        <end position="106"/>
    </location>
</feature>
<accession>A0A4Y3RQG2</accession>
<keyword evidence="4" id="KW-1185">Reference proteome</keyword>
<evidence type="ECO:0000313" key="3">
    <source>
        <dbReference type="EMBL" id="GEB60151.1"/>
    </source>
</evidence>